<protein>
    <submittedName>
        <fullName evidence="1">Uncharacterized protein</fullName>
    </submittedName>
</protein>
<proteinExistence type="predicted"/>
<evidence type="ECO:0000313" key="1">
    <source>
        <dbReference type="EnsemblPlants" id="AVESA.00010b.r2.4DG0718260.1.CDS"/>
    </source>
</evidence>
<reference evidence="1" key="1">
    <citation type="submission" date="2021-05" db="EMBL/GenBank/DDBJ databases">
        <authorList>
            <person name="Scholz U."/>
            <person name="Mascher M."/>
            <person name="Fiebig A."/>
        </authorList>
    </citation>
    <scope>NUCLEOTIDE SEQUENCE [LARGE SCALE GENOMIC DNA]</scope>
</reference>
<dbReference type="EnsemblPlants" id="AVESA.00010b.r2.4DG0718260.1">
    <property type="protein sequence ID" value="AVESA.00010b.r2.4DG0718260.1.CDS"/>
    <property type="gene ID" value="AVESA.00010b.r2.4DG0718260"/>
</dbReference>
<organism evidence="1 2">
    <name type="scientific">Avena sativa</name>
    <name type="common">Oat</name>
    <dbReference type="NCBI Taxonomy" id="4498"/>
    <lineage>
        <taxon>Eukaryota</taxon>
        <taxon>Viridiplantae</taxon>
        <taxon>Streptophyta</taxon>
        <taxon>Embryophyta</taxon>
        <taxon>Tracheophyta</taxon>
        <taxon>Spermatophyta</taxon>
        <taxon>Magnoliopsida</taxon>
        <taxon>Liliopsida</taxon>
        <taxon>Poales</taxon>
        <taxon>Poaceae</taxon>
        <taxon>BOP clade</taxon>
        <taxon>Pooideae</taxon>
        <taxon>Poodae</taxon>
        <taxon>Poeae</taxon>
        <taxon>Poeae Chloroplast Group 1 (Aveneae type)</taxon>
        <taxon>Aveninae</taxon>
        <taxon>Avena</taxon>
    </lineage>
</organism>
<name>A0ACD5WZ47_AVESA</name>
<reference evidence="1" key="2">
    <citation type="submission" date="2025-09" db="UniProtKB">
        <authorList>
            <consortium name="EnsemblPlants"/>
        </authorList>
    </citation>
    <scope>IDENTIFICATION</scope>
</reference>
<keyword evidence="2" id="KW-1185">Reference proteome</keyword>
<sequence length="233" mass="26878">MMLLSLGLSNYSSDEPMLEEIIIESAPRLETFFHLHRNKELRVTVLSAPKLETLGCTISTRLVIGSTKIIQKGLRIDGLAPVVRTIKCLALCMPTLSLDKVVEFLRCFPCLEKLYIQCDTPRKNKVGSRKHWDLIGHHDIRLKTVVLNYYPGRMSPIGLVWFFILNARLLESMTVVVKTDTEKLLAKKHWNQQIENMASKGAQFDFTTQSRHKFGDIKYVHDLDPNYPFEWLF</sequence>
<dbReference type="Proteomes" id="UP001732700">
    <property type="component" value="Chromosome 4D"/>
</dbReference>
<evidence type="ECO:0000313" key="2">
    <source>
        <dbReference type="Proteomes" id="UP001732700"/>
    </source>
</evidence>
<accession>A0ACD5WZ47</accession>